<evidence type="ECO:0000313" key="1">
    <source>
        <dbReference type="EMBL" id="CAH1967791.1"/>
    </source>
</evidence>
<reference evidence="1" key="1">
    <citation type="submission" date="2022-03" db="EMBL/GenBank/DDBJ databases">
        <authorList>
            <person name="Sayadi A."/>
        </authorList>
    </citation>
    <scope>NUCLEOTIDE SEQUENCE</scope>
</reference>
<keyword evidence="2" id="KW-1185">Reference proteome</keyword>
<dbReference type="EMBL" id="CAKOFQ010006748">
    <property type="protein sequence ID" value="CAH1967791.1"/>
    <property type="molecule type" value="Genomic_DNA"/>
</dbReference>
<accession>A0A9P0P1Y2</accession>
<organism evidence="1 2">
    <name type="scientific">Acanthoscelides obtectus</name>
    <name type="common">Bean weevil</name>
    <name type="synonym">Bruchus obtectus</name>
    <dbReference type="NCBI Taxonomy" id="200917"/>
    <lineage>
        <taxon>Eukaryota</taxon>
        <taxon>Metazoa</taxon>
        <taxon>Ecdysozoa</taxon>
        <taxon>Arthropoda</taxon>
        <taxon>Hexapoda</taxon>
        <taxon>Insecta</taxon>
        <taxon>Pterygota</taxon>
        <taxon>Neoptera</taxon>
        <taxon>Endopterygota</taxon>
        <taxon>Coleoptera</taxon>
        <taxon>Polyphaga</taxon>
        <taxon>Cucujiformia</taxon>
        <taxon>Chrysomeloidea</taxon>
        <taxon>Chrysomelidae</taxon>
        <taxon>Bruchinae</taxon>
        <taxon>Bruchini</taxon>
        <taxon>Acanthoscelides</taxon>
    </lineage>
</organism>
<comment type="caution">
    <text evidence="1">The sequence shown here is derived from an EMBL/GenBank/DDBJ whole genome shotgun (WGS) entry which is preliminary data.</text>
</comment>
<gene>
    <name evidence="1" type="ORF">ACAOBT_LOCUS7548</name>
</gene>
<protein>
    <submittedName>
        <fullName evidence="1">Uncharacterized protein</fullName>
    </submittedName>
</protein>
<dbReference type="Proteomes" id="UP001152888">
    <property type="component" value="Unassembled WGS sequence"/>
</dbReference>
<evidence type="ECO:0000313" key="2">
    <source>
        <dbReference type="Proteomes" id="UP001152888"/>
    </source>
</evidence>
<proteinExistence type="predicted"/>
<sequence>MLSDRTPTSLQAGTSQDMSLKIQKFQSKFYFFLISWGV</sequence>
<name>A0A9P0P1Y2_ACAOB</name>
<dbReference type="AlphaFoldDB" id="A0A9P0P1Y2"/>